<dbReference type="SMART" id="SM00612">
    <property type="entry name" value="Kelch"/>
    <property type="match status" value="2"/>
</dbReference>
<proteinExistence type="predicted"/>
<sequence>MHDERLYSMFYIILKLTILASNNVEITNAVPILSPLTINKITSLQSGWSNTGSMNYARYMHTASVLLNGKILVTGGDDGDESLSSAELYDPETGNWTSVDDMQKARSMHTALVLPNGKVLVIGGLGVGYLNSTELYDPLTKNWTIISNMNNARYSHAASLLDDGRILVTGGSNGDTLDSAELYYIFHR</sequence>
<evidence type="ECO:0000313" key="4">
    <source>
        <dbReference type="EMBL" id="CAF3986587.1"/>
    </source>
</evidence>
<dbReference type="SUPFAM" id="SSF117281">
    <property type="entry name" value="Kelch motif"/>
    <property type="match status" value="1"/>
</dbReference>
<keyword evidence="1" id="KW-0880">Kelch repeat</keyword>
<dbReference type="InterPro" id="IPR037293">
    <property type="entry name" value="Gal_Oxidase_central_sf"/>
</dbReference>
<dbReference type="AlphaFoldDB" id="A0A815H468"/>
<gene>
    <name evidence="3" type="ORF">JYZ213_LOCUS34795</name>
    <name evidence="4" type="ORF">OXD698_LOCUS28698</name>
</gene>
<dbReference type="Pfam" id="PF24681">
    <property type="entry name" value="Kelch_KLHDC2_KLHL20_DRC7"/>
    <property type="match status" value="1"/>
</dbReference>
<comment type="caution">
    <text evidence="3">The sequence shown here is derived from an EMBL/GenBank/DDBJ whole genome shotgun (WGS) entry which is preliminary data.</text>
</comment>
<accession>A0A815H468</accession>
<dbReference type="PANTHER" id="PTHR46344">
    <property type="entry name" value="OS02G0202900 PROTEIN"/>
    <property type="match status" value="1"/>
</dbReference>
<evidence type="ECO:0000256" key="1">
    <source>
        <dbReference type="ARBA" id="ARBA00022441"/>
    </source>
</evidence>
<evidence type="ECO:0000256" key="2">
    <source>
        <dbReference type="ARBA" id="ARBA00022737"/>
    </source>
</evidence>
<dbReference type="EMBL" id="CAJOAZ010003126">
    <property type="protein sequence ID" value="CAF3986587.1"/>
    <property type="molecule type" value="Genomic_DNA"/>
</dbReference>
<reference evidence="3" key="1">
    <citation type="submission" date="2021-02" db="EMBL/GenBank/DDBJ databases">
        <authorList>
            <person name="Nowell W R."/>
        </authorList>
    </citation>
    <scope>NUCLEOTIDE SEQUENCE</scope>
</reference>
<dbReference type="Proteomes" id="UP000663845">
    <property type="component" value="Unassembled WGS sequence"/>
</dbReference>
<evidence type="ECO:0000313" key="3">
    <source>
        <dbReference type="EMBL" id="CAF1346541.1"/>
    </source>
</evidence>
<evidence type="ECO:0000313" key="5">
    <source>
        <dbReference type="Proteomes" id="UP000663845"/>
    </source>
</evidence>
<organism evidence="3 5">
    <name type="scientific">Adineta steineri</name>
    <dbReference type="NCBI Taxonomy" id="433720"/>
    <lineage>
        <taxon>Eukaryota</taxon>
        <taxon>Metazoa</taxon>
        <taxon>Spiralia</taxon>
        <taxon>Gnathifera</taxon>
        <taxon>Rotifera</taxon>
        <taxon>Eurotatoria</taxon>
        <taxon>Bdelloidea</taxon>
        <taxon>Adinetida</taxon>
        <taxon>Adinetidae</taxon>
        <taxon>Adineta</taxon>
    </lineage>
</organism>
<dbReference type="Proteomes" id="UP000663844">
    <property type="component" value="Unassembled WGS sequence"/>
</dbReference>
<name>A0A815H468_9BILA</name>
<dbReference type="InterPro" id="IPR006652">
    <property type="entry name" value="Kelch_1"/>
</dbReference>
<dbReference type="Gene3D" id="2.130.10.80">
    <property type="entry name" value="Galactose oxidase/kelch, beta-propeller"/>
    <property type="match status" value="2"/>
</dbReference>
<protein>
    <submittedName>
        <fullName evidence="3">Uncharacterized protein</fullName>
    </submittedName>
</protein>
<keyword evidence="2" id="KW-0677">Repeat</keyword>
<dbReference type="PANTHER" id="PTHR46344:SF27">
    <property type="entry name" value="KELCH REPEAT SUPERFAMILY PROTEIN"/>
    <property type="match status" value="1"/>
</dbReference>
<dbReference type="EMBL" id="CAJNOG010000733">
    <property type="protein sequence ID" value="CAF1346541.1"/>
    <property type="molecule type" value="Genomic_DNA"/>
</dbReference>
<dbReference type="InterPro" id="IPR015915">
    <property type="entry name" value="Kelch-typ_b-propeller"/>
</dbReference>